<comment type="caution">
    <text evidence="2">The sequence shown here is derived from an EMBL/GenBank/DDBJ whole genome shotgun (WGS) entry which is preliminary data.</text>
</comment>
<evidence type="ECO:0000313" key="1">
    <source>
        <dbReference type="EMBL" id="KAG0463260.1"/>
    </source>
</evidence>
<reference evidence="3 4" key="1">
    <citation type="journal article" date="2020" name="Nat. Food">
        <title>A phased Vanilla planifolia genome enables genetic improvement of flavour and production.</title>
        <authorList>
            <person name="Hasing T."/>
            <person name="Tang H."/>
            <person name="Brym M."/>
            <person name="Khazi F."/>
            <person name="Huang T."/>
            <person name="Chambers A.H."/>
        </authorList>
    </citation>
    <scope>NUCLEOTIDE SEQUENCE [LARGE SCALE GENOMIC DNA]</scope>
    <source>
        <tissue evidence="2">Leaf</tissue>
    </source>
</reference>
<protein>
    <submittedName>
        <fullName evidence="2">Uncharacterized protein</fullName>
    </submittedName>
</protein>
<keyword evidence="3" id="KW-1185">Reference proteome</keyword>
<dbReference type="Proteomes" id="UP000636800">
    <property type="component" value="Chromosome 10"/>
</dbReference>
<accession>A0A835Q8Y2</accession>
<gene>
    <name evidence="2" type="ORF">HPP92_018747</name>
    <name evidence="1" type="ORF">HPP92_019329</name>
</gene>
<dbReference type="Proteomes" id="UP000639772">
    <property type="component" value="Chromosome 10"/>
</dbReference>
<dbReference type="EMBL" id="JADCNM010000010">
    <property type="protein sequence ID" value="KAG0464583.1"/>
    <property type="molecule type" value="Genomic_DNA"/>
</dbReference>
<organism evidence="2 4">
    <name type="scientific">Vanilla planifolia</name>
    <name type="common">Vanilla</name>
    <dbReference type="NCBI Taxonomy" id="51239"/>
    <lineage>
        <taxon>Eukaryota</taxon>
        <taxon>Viridiplantae</taxon>
        <taxon>Streptophyta</taxon>
        <taxon>Embryophyta</taxon>
        <taxon>Tracheophyta</taxon>
        <taxon>Spermatophyta</taxon>
        <taxon>Magnoliopsida</taxon>
        <taxon>Liliopsida</taxon>
        <taxon>Asparagales</taxon>
        <taxon>Orchidaceae</taxon>
        <taxon>Vanilloideae</taxon>
        <taxon>Vanilleae</taxon>
        <taxon>Vanilla</taxon>
    </lineage>
</organism>
<evidence type="ECO:0000313" key="3">
    <source>
        <dbReference type="Proteomes" id="UP000636800"/>
    </source>
</evidence>
<name>A0A835Q8Y2_VANPL</name>
<sequence length="100" mass="10327">MGGNTVEDVSGKGHPGTFGQFFIIRAVGVEISLHDLLLQRAVSNNISGRPVTSRIGNLSCLSKAVNLVCSFIKCAGTIAGSICKLPATKELSEGLAVARG</sequence>
<proteinExistence type="predicted"/>
<dbReference type="EMBL" id="JADCNL010000010">
    <property type="protein sequence ID" value="KAG0463260.1"/>
    <property type="molecule type" value="Genomic_DNA"/>
</dbReference>
<dbReference type="AlphaFoldDB" id="A0A835Q8Y2"/>
<evidence type="ECO:0000313" key="2">
    <source>
        <dbReference type="EMBL" id="KAG0464583.1"/>
    </source>
</evidence>
<evidence type="ECO:0000313" key="4">
    <source>
        <dbReference type="Proteomes" id="UP000639772"/>
    </source>
</evidence>